<feature type="non-terminal residue" evidence="2">
    <location>
        <position position="1"/>
    </location>
</feature>
<proteinExistence type="predicted"/>
<evidence type="ECO:0000313" key="2">
    <source>
        <dbReference type="EMBL" id="CAK0908205.1"/>
    </source>
</evidence>
<feature type="region of interest" description="Disordered" evidence="1">
    <location>
        <begin position="1"/>
        <end position="101"/>
    </location>
</feature>
<sequence length="101" mass="9588">EAEEEEGGGGGGAGGASFVSLSAPRVVGPRTKQLRDEGGTGAQEPERCRAAEQGLSGGSPVRGGSPASAEAATQTSAPPPGGGAPKGGEPDYKAGSFPPGA</sequence>
<evidence type="ECO:0000256" key="1">
    <source>
        <dbReference type="SAM" id="MobiDB-lite"/>
    </source>
</evidence>
<feature type="compositionally biased region" description="Basic and acidic residues" evidence="1">
    <location>
        <begin position="33"/>
        <end position="50"/>
    </location>
</feature>
<keyword evidence="3" id="KW-1185">Reference proteome</keyword>
<protein>
    <submittedName>
        <fullName evidence="2">Uncharacterized protein</fullName>
    </submittedName>
</protein>
<dbReference type="EMBL" id="CAUYUJ010021973">
    <property type="protein sequence ID" value="CAK0908205.1"/>
    <property type="molecule type" value="Genomic_DNA"/>
</dbReference>
<evidence type="ECO:0000313" key="3">
    <source>
        <dbReference type="Proteomes" id="UP001189429"/>
    </source>
</evidence>
<dbReference type="Proteomes" id="UP001189429">
    <property type="component" value="Unassembled WGS sequence"/>
</dbReference>
<gene>
    <name evidence="2" type="ORF">PCOR1329_LOCUS82949</name>
</gene>
<name>A0ABN9Y6I5_9DINO</name>
<reference evidence="2" key="1">
    <citation type="submission" date="2023-10" db="EMBL/GenBank/DDBJ databases">
        <authorList>
            <person name="Chen Y."/>
            <person name="Shah S."/>
            <person name="Dougan E. K."/>
            <person name="Thang M."/>
            <person name="Chan C."/>
        </authorList>
    </citation>
    <scope>NUCLEOTIDE SEQUENCE [LARGE SCALE GENOMIC DNA]</scope>
</reference>
<organism evidence="2 3">
    <name type="scientific">Prorocentrum cordatum</name>
    <dbReference type="NCBI Taxonomy" id="2364126"/>
    <lineage>
        <taxon>Eukaryota</taxon>
        <taxon>Sar</taxon>
        <taxon>Alveolata</taxon>
        <taxon>Dinophyceae</taxon>
        <taxon>Prorocentrales</taxon>
        <taxon>Prorocentraceae</taxon>
        <taxon>Prorocentrum</taxon>
    </lineage>
</organism>
<comment type="caution">
    <text evidence="2">The sequence shown here is derived from an EMBL/GenBank/DDBJ whole genome shotgun (WGS) entry which is preliminary data.</text>
</comment>
<accession>A0ABN9Y6I5</accession>